<dbReference type="GO" id="GO:0005789">
    <property type="term" value="C:endoplasmic reticulum membrane"/>
    <property type="evidence" value="ECO:0007669"/>
    <property type="project" value="TreeGrafter"/>
</dbReference>
<gene>
    <name evidence="3" type="ORF">MNOR_LOCUS20859</name>
</gene>
<feature type="transmembrane region" description="Helical" evidence="1">
    <location>
        <begin position="12"/>
        <end position="30"/>
    </location>
</feature>
<keyword evidence="1" id="KW-0472">Membrane</keyword>
<dbReference type="GO" id="GO:0005794">
    <property type="term" value="C:Golgi apparatus"/>
    <property type="evidence" value="ECO:0007669"/>
    <property type="project" value="TreeGrafter"/>
</dbReference>
<sequence length="318" mass="36286">MPEAGEILKRLVFLLILMFIGIPSGLWILFETGALSNVRTVDNIKRPPSLTIYDKISKIGLVKPSSVKEQETIYNNKNISQDNQILIKQIKEEFLYSPSKLSYNLKDHTNFNPSMGQTNEIRKILGYQKNGFFVECGALDGETGSNTLVFEKKLGWSGLLIEGDPKNFQLLQKKNRKSWSINTCLSSKPYPNTVLFEQKFNVGKISNLSPSNSRKGYAKVHCLPLYSILRALGTTTVDYFSLSVQGLELQVLKTIPWDRVNIRTLSVEFTYGKKGQFSIVNYMLHKGYYVYSEVIHPDEIVKDFIFYRKDVVPKQSND</sequence>
<dbReference type="SUPFAM" id="SSF53335">
    <property type="entry name" value="S-adenosyl-L-methionine-dependent methyltransferases"/>
    <property type="match status" value="1"/>
</dbReference>
<dbReference type="InterPro" id="IPR053202">
    <property type="entry name" value="EGF_Rcpt_Signaling_Reg"/>
</dbReference>
<dbReference type="GO" id="GO:0005886">
    <property type="term" value="C:plasma membrane"/>
    <property type="evidence" value="ECO:0007669"/>
    <property type="project" value="TreeGrafter"/>
</dbReference>
<dbReference type="Gene3D" id="3.40.50.150">
    <property type="entry name" value="Vaccinia Virus protein VP39"/>
    <property type="match status" value="1"/>
</dbReference>
<evidence type="ECO:0000313" key="3">
    <source>
        <dbReference type="EMBL" id="CAL4116001.1"/>
    </source>
</evidence>
<proteinExistence type="predicted"/>
<dbReference type="GO" id="GO:0016197">
    <property type="term" value="P:endosomal transport"/>
    <property type="evidence" value="ECO:0007669"/>
    <property type="project" value="TreeGrafter"/>
</dbReference>
<dbReference type="InterPro" id="IPR029063">
    <property type="entry name" value="SAM-dependent_MTases_sf"/>
</dbReference>
<dbReference type="GO" id="GO:0031902">
    <property type="term" value="C:late endosome membrane"/>
    <property type="evidence" value="ECO:0007669"/>
    <property type="project" value="TreeGrafter"/>
</dbReference>
<dbReference type="PANTHER" id="PTHR34009">
    <property type="entry name" value="PROTEIN STAR"/>
    <property type="match status" value="1"/>
</dbReference>
<dbReference type="GO" id="GO:0006888">
    <property type="term" value="P:endoplasmic reticulum to Golgi vesicle-mediated transport"/>
    <property type="evidence" value="ECO:0007669"/>
    <property type="project" value="TreeGrafter"/>
</dbReference>
<dbReference type="PANTHER" id="PTHR34009:SF2">
    <property type="entry name" value="PROTEIN STAR"/>
    <property type="match status" value="1"/>
</dbReference>
<protein>
    <recommendedName>
        <fullName evidence="2">Methyltransferase FkbM domain-containing protein</fullName>
    </recommendedName>
</protein>
<keyword evidence="1" id="KW-0812">Transmembrane</keyword>
<evidence type="ECO:0000313" key="4">
    <source>
        <dbReference type="Proteomes" id="UP001497623"/>
    </source>
</evidence>
<dbReference type="EMBL" id="CAXKWB010016358">
    <property type="protein sequence ID" value="CAL4116001.1"/>
    <property type="molecule type" value="Genomic_DNA"/>
</dbReference>
<dbReference type="InterPro" id="IPR006342">
    <property type="entry name" value="FkbM_mtfrase"/>
</dbReference>
<dbReference type="AlphaFoldDB" id="A0AAV2R4R0"/>
<keyword evidence="4" id="KW-1185">Reference proteome</keyword>
<evidence type="ECO:0000259" key="2">
    <source>
        <dbReference type="Pfam" id="PF05050"/>
    </source>
</evidence>
<keyword evidence="1" id="KW-1133">Transmembrane helix</keyword>
<name>A0AAV2R4R0_MEGNR</name>
<accession>A0AAV2R4R0</accession>
<dbReference type="Pfam" id="PF05050">
    <property type="entry name" value="Methyltransf_21"/>
    <property type="match status" value="1"/>
</dbReference>
<feature type="domain" description="Methyltransferase FkbM" evidence="2">
    <location>
        <begin position="135"/>
        <end position="288"/>
    </location>
</feature>
<evidence type="ECO:0000256" key="1">
    <source>
        <dbReference type="SAM" id="Phobius"/>
    </source>
</evidence>
<dbReference type="Proteomes" id="UP001497623">
    <property type="component" value="Unassembled WGS sequence"/>
</dbReference>
<organism evidence="3 4">
    <name type="scientific">Meganyctiphanes norvegica</name>
    <name type="common">Northern krill</name>
    <name type="synonym">Thysanopoda norvegica</name>
    <dbReference type="NCBI Taxonomy" id="48144"/>
    <lineage>
        <taxon>Eukaryota</taxon>
        <taxon>Metazoa</taxon>
        <taxon>Ecdysozoa</taxon>
        <taxon>Arthropoda</taxon>
        <taxon>Crustacea</taxon>
        <taxon>Multicrustacea</taxon>
        <taxon>Malacostraca</taxon>
        <taxon>Eumalacostraca</taxon>
        <taxon>Eucarida</taxon>
        <taxon>Euphausiacea</taxon>
        <taxon>Euphausiidae</taxon>
        <taxon>Meganyctiphanes</taxon>
    </lineage>
</organism>
<reference evidence="3 4" key="1">
    <citation type="submission" date="2024-05" db="EMBL/GenBank/DDBJ databases">
        <authorList>
            <person name="Wallberg A."/>
        </authorList>
    </citation>
    <scope>NUCLEOTIDE SEQUENCE [LARGE SCALE GENOMIC DNA]</scope>
</reference>
<comment type="caution">
    <text evidence="3">The sequence shown here is derived from an EMBL/GenBank/DDBJ whole genome shotgun (WGS) entry which is preliminary data.</text>
</comment>